<dbReference type="Pfam" id="PF09972">
    <property type="entry name" value="DUF2207"/>
    <property type="match status" value="1"/>
</dbReference>
<feature type="transmembrane region" description="Helical" evidence="2">
    <location>
        <begin position="413"/>
        <end position="433"/>
    </location>
</feature>
<dbReference type="InterPro" id="IPR018702">
    <property type="entry name" value="DUF2207"/>
</dbReference>
<evidence type="ECO:0000313" key="5">
    <source>
        <dbReference type="EMBL" id="NGO45454.1"/>
    </source>
</evidence>
<evidence type="ECO:0000256" key="2">
    <source>
        <dbReference type="SAM" id="Phobius"/>
    </source>
</evidence>
<feature type="domain" description="DUF2207" evidence="3">
    <location>
        <begin position="40"/>
        <end position="210"/>
    </location>
</feature>
<dbReference type="Pfam" id="PF20990">
    <property type="entry name" value="DUF2207_C"/>
    <property type="match status" value="1"/>
</dbReference>
<reference evidence="5 6" key="1">
    <citation type="submission" date="2020-02" db="EMBL/GenBank/DDBJ databases">
        <title>Whole-genome analyses of novel actinobacteria.</title>
        <authorList>
            <person name="Sahin N."/>
            <person name="Tokatli A."/>
        </authorList>
    </citation>
    <scope>NUCLEOTIDE SEQUENCE [LARGE SCALE GENOMIC DNA]</scope>
    <source>
        <strain evidence="5 6">YC419</strain>
    </source>
</reference>
<keyword evidence="2" id="KW-0812">Transmembrane</keyword>
<feature type="compositionally biased region" description="Gly residues" evidence="1">
    <location>
        <begin position="568"/>
        <end position="602"/>
    </location>
</feature>
<keyword evidence="2" id="KW-1133">Transmembrane helix</keyword>
<proteinExistence type="predicted"/>
<evidence type="ECO:0000259" key="4">
    <source>
        <dbReference type="Pfam" id="PF20990"/>
    </source>
</evidence>
<comment type="caution">
    <text evidence="5">The sequence shown here is derived from an EMBL/GenBank/DDBJ whole genome shotgun (WGS) entry which is preliminary data.</text>
</comment>
<protein>
    <submittedName>
        <fullName evidence="5">DUF2207 domain-containing protein</fullName>
    </submittedName>
</protein>
<feature type="region of interest" description="Disordered" evidence="1">
    <location>
        <begin position="528"/>
        <end position="548"/>
    </location>
</feature>
<feature type="domain" description="Predicted membrane protein YciQ-like C-terminal" evidence="4">
    <location>
        <begin position="294"/>
        <end position="518"/>
    </location>
</feature>
<evidence type="ECO:0000256" key="1">
    <source>
        <dbReference type="SAM" id="MobiDB-lite"/>
    </source>
</evidence>
<sequence>MRARSVGWRRRRDAILLLVGAVLVGLVGLLGAVLGEPGERIARMWVGAEIRTDGTARITEVIDYDFNGEQRHGIYRDVPRTDPGDVSKVSVTSDGEPVPYRVEDGLNTRIVIGDPDATVTGTHRYRIEYTLPQLGDEGRLAWDAVGTNWDVPVGHVDVHLAVPFALQRPMCVSGSSGSIEDCATQRQPVPGQLDVAQDGLEAHEGLTLYATVGDADGGGAASLPKAPGGRAAAVWAGDSAPTGWLWATGIALAATAVVAELVRLAGRERVQGADGRTRRMDIRRLGASVTPNGEPPAGIAPAHAGILLTDRVRQEHLAAWLLTAAADGHLTISGKQKKPVLHQVGKRPEGGATDPLTAEVLQAVFARKRRVPLGQFNTAFATAWNLLRHRLEDWRRTGGDGLWEPSGERRRRFALWGGAVAAAAGTVVVGITATDVADPGADWRTPLAVGAALAGAGLAALVRAWELRARTVRGSHLWCQTEAYRRHLAEPGRHGWEKRDEDQITAWATALGEAEAWTAAAAAADQANAHASRTRARTATPGDDATLRPDLATYLPLAAVSATQPSSGGSGSSSGSSSGGYSGGGDSGGVGGGDGGGGGGSW</sequence>
<feature type="transmembrane region" description="Helical" evidence="2">
    <location>
        <begin position="445"/>
        <end position="465"/>
    </location>
</feature>
<keyword evidence="6" id="KW-1185">Reference proteome</keyword>
<accession>A0ABX0DZL9</accession>
<gene>
    <name evidence="5" type="ORF">G6048_26010</name>
</gene>
<name>A0ABX0DZL9_9ACTN</name>
<evidence type="ECO:0000259" key="3">
    <source>
        <dbReference type="Pfam" id="PF09972"/>
    </source>
</evidence>
<dbReference type="InterPro" id="IPR048389">
    <property type="entry name" value="YciQ-like_C"/>
</dbReference>
<keyword evidence="2" id="KW-0472">Membrane</keyword>
<feature type="transmembrane region" description="Helical" evidence="2">
    <location>
        <begin position="243"/>
        <end position="262"/>
    </location>
</feature>
<dbReference type="Proteomes" id="UP001518140">
    <property type="component" value="Unassembled WGS sequence"/>
</dbReference>
<dbReference type="EMBL" id="JAAKZX010000091">
    <property type="protein sequence ID" value="NGO45454.1"/>
    <property type="molecule type" value="Genomic_DNA"/>
</dbReference>
<evidence type="ECO:0000313" key="6">
    <source>
        <dbReference type="Proteomes" id="UP001518140"/>
    </source>
</evidence>
<organism evidence="5 6">
    <name type="scientific">Streptomyces ureilyticus</name>
    <dbReference type="NCBI Taxonomy" id="1775131"/>
    <lineage>
        <taxon>Bacteria</taxon>
        <taxon>Bacillati</taxon>
        <taxon>Actinomycetota</taxon>
        <taxon>Actinomycetes</taxon>
        <taxon>Kitasatosporales</taxon>
        <taxon>Streptomycetaceae</taxon>
        <taxon>Streptomyces</taxon>
    </lineage>
</organism>
<feature type="region of interest" description="Disordered" evidence="1">
    <location>
        <begin position="562"/>
        <end position="602"/>
    </location>
</feature>